<sequence length="324" mass="36081">MRKYVFLLCFLFLLVGCQGSSYTPIAKDKNVIITTNIKEGSISFIDKQTKKLITTWELNEPMAGIALLPNREEILVYGKQLEYMYVYSLTEGRQVEKYKTGKGIVNVVVSEDKKQLFAADQTAQRVRFFTIKGKETGSVSTGKGPITMVEHHNQLSVLNFYDTKLTIIDTKTKEIIQSFMIPPASTGATVSPDGKEIWIGGHGDGNQVNEKVLVYSLQSGEMVRSLHAPFMPVNITKDKKYVYALSHGSNTLRVFDSSTYIEVASAEVGSNPFAFLKSGTEGYVASYDSDEVCVMDMKNMKIKETIKVGKGPFQLIEREGKGNE</sequence>
<dbReference type="Proteomes" id="UP000470409">
    <property type="component" value="Unassembled WGS sequence"/>
</dbReference>
<dbReference type="InterPro" id="IPR051200">
    <property type="entry name" value="Host-pathogen_enzymatic-act"/>
</dbReference>
<evidence type="ECO:0000256" key="1">
    <source>
        <dbReference type="SAM" id="SignalP"/>
    </source>
</evidence>
<evidence type="ECO:0000313" key="2">
    <source>
        <dbReference type="EMBL" id="KAB2443305.1"/>
    </source>
</evidence>
<dbReference type="AlphaFoldDB" id="A0A7V7V571"/>
<reference evidence="2 3" key="1">
    <citation type="submission" date="2019-10" db="EMBL/GenBank/DDBJ databases">
        <title>Bacillus from the desert of Cuatro Cinegas, Coahuila.</title>
        <authorList>
            <person name="Olmedo-Alvarez G."/>
            <person name="Saldana S."/>
            <person name="Barcelo D."/>
        </authorList>
    </citation>
    <scope>NUCLEOTIDE SEQUENCE [LARGE SCALE GENOMIC DNA]</scope>
    <source>
        <strain evidence="2 3">CH155b_5T</strain>
    </source>
</reference>
<proteinExistence type="predicted"/>
<gene>
    <name evidence="2" type="ORF">F8163_09495</name>
</gene>
<dbReference type="PANTHER" id="PTHR47197:SF3">
    <property type="entry name" value="DIHYDRO-HEME D1 DEHYDROGENASE"/>
    <property type="match status" value="1"/>
</dbReference>
<accession>A0A7V7V571</accession>
<dbReference type="PROSITE" id="PS51257">
    <property type="entry name" value="PROKAR_LIPOPROTEIN"/>
    <property type="match status" value="1"/>
</dbReference>
<dbReference type="RefSeq" id="WP_151625561.1">
    <property type="nucleotide sequence ID" value="NZ_WBPG01000014.1"/>
</dbReference>
<dbReference type="PANTHER" id="PTHR47197">
    <property type="entry name" value="PROTEIN NIRF"/>
    <property type="match status" value="1"/>
</dbReference>
<name>A0A7V7V571_9BACI</name>
<feature type="signal peptide" evidence="1">
    <location>
        <begin position="1"/>
        <end position="26"/>
    </location>
</feature>
<protein>
    <submittedName>
        <fullName evidence="2">YncE family protein</fullName>
    </submittedName>
</protein>
<dbReference type="SUPFAM" id="SSF51004">
    <property type="entry name" value="C-terminal (heme d1) domain of cytochrome cd1-nitrite reductase"/>
    <property type="match status" value="1"/>
</dbReference>
<comment type="caution">
    <text evidence="2">The sequence shown here is derived from an EMBL/GenBank/DDBJ whole genome shotgun (WGS) entry which is preliminary data.</text>
</comment>
<dbReference type="InterPro" id="IPR015943">
    <property type="entry name" value="WD40/YVTN_repeat-like_dom_sf"/>
</dbReference>
<dbReference type="EMBL" id="WBPG01000014">
    <property type="protein sequence ID" value="KAB2443305.1"/>
    <property type="molecule type" value="Genomic_DNA"/>
</dbReference>
<evidence type="ECO:0000313" key="3">
    <source>
        <dbReference type="Proteomes" id="UP000470409"/>
    </source>
</evidence>
<dbReference type="InterPro" id="IPR011048">
    <property type="entry name" value="Haem_d1_sf"/>
</dbReference>
<organism evidence="2 3">
    <name type="scientific">Bacillus luti</name>
    <dbReference type="NCBI Taxonomy" id="2026191"/>
    <lineage>
        <taxon>Bacteria</taxon>
        <taxon>Bacillati</taxon>
        <taxon>Bacillota</taxon>
        <taxon>Bacilli</taxon>
        <taxon>Bacillales</taxon>
        <taxon>Bacillaceae</taxon>
        <taxon>Bacillus</taxon>
        <taxon>Bacillus cereus group</taxon>
    </lineage>
</organism>
<keyword evidence="1" id="KW-0732">Signal</keyword>
<dbReference type="Gene3D" id="2.130.10.10">
    <property type="entry name" value="YVTN repeat-like/Quinoprotein amine dehydrogenase"/>
    <property type="match status" value="2"/>
</dbReference>
<feature type="chain" id="PRO_5038547786" evidence="1">
    <location>
        <begin position="27"/>
        <end position="324"/>
    </location>
</feature>